<dbReference type="PANTHER" id="PTHR12151">
    <property type="entry name" value="ELECTRON TRANSPORT PROTIN SCO1/SENC FAMILY MEMBER"/>
    <property type="match status" value="1"/>
</dbReference>
<dbReference type="EMBL" id="CP119317">
    <property type="protein sequence ID" value="WEK54658.1"/>
    <property type="molecule type" value="Genomic_DNA"/>
</dbReference>
<keyword evidence="5" id="KW-1185">Reference proteome</keyword>
<dbReference type="AlphaFoldDB" id="A0AA95EWE2"/>
<dbReference type="Pfam" id="PF02630">
    <property type="entry name" value="SCO1-SenC"/>
    <property type="match status" value="1"/>
</dbReference>
<evidence type="ECO:0000256" key="2">
    <source>
        <dbReference type="PIRSR" id="PIRSR603782-1"/>
    </source>
</evidence>
<dbReference type="InterPro" id="IPR036249">
    <property type="entry name" value="Thioredoxin-like_sf"/>
</dbReference>
<sequence length="210" mass="23672">MRKIKHTTIASILVIVFGIGLFALGTDGFRAYTAEAARVLELNKTNPLFSNATLEDSTGTTYSISEFEGKYVLITFIYASCGTFCPQLEMNMAEIYDKLPSSYVGEEIIFLSITFDTVRDTVDVLKKYRGYFDKEESSWRMARIPDQKELDTLLEAFGVIVIPDDSGNFTHNGAFYFVDREGRLIEVMNYAEIDQAVGKITTRIERDKGA</sequence>
<keyword evidence="2" id="KW-0479">Metal-binding</keyword>
<feature type="binding site" evidence="2">
    <location>
        <position position="85"/>
    </location>
    <ligand>
        <name>Cu cation</name>
        <dbReference type="ChEBI" id="CHEBI:23378"/>
    </ligand>
</feature>
<reference evidence="4" key="1">
    <citation type="submission" date="2023-03" db="EMBL/GenBank/DDBJ databases">
        <title>Andean soil-derived lignocellulolytic bacterial consortium as a source of novel taxa and putative plastic-active enzymes.</title>
        <authorList>
            <person name="Diaz-Garcia L."/>
            <person name="Chuvochina M."/>
            <person name="Feuerriegel G."/>
            <person name="Bunk B."/>
            <person name="Sproer C."/>
            <person name="Streit W.R."/>
            <person name="Rodriguez L.M."/>
            <person name="Overmann J."/>
            <person name="Jimenez D.J."/>
        </authorList>
    </citation>
    <scope>NUCLEOTIDE SEQUENCE</scope>
    <source>
        <strain evidence="4">MAG 2441</strain>
    </source>
</reference>
<dbReference type="SUPFAM" id="SSF52833">
    <property type="entry name" value="Thioredoxin-like"/>
    <property type="match status" value="1"/>
</dbReference>
<dbReference type="PANTHER" id="PTHR12151:SF25">
    <property type="entry name" value="LINALOOL DEHYDRATASE_ISOMERASE DOMAIN-CONTAINING PROTEIN"/>
    <property type="match status" value="1"/>
</dbReference>
<dbReference type="Proteomes" id="UP001178662">
    <property type="component" value="Chromosome"/>
</dbReference>
<evidence type="ECO:0000256" key="3">
    <source>
        <dbReference type="PIRSR" id="PIRSR603782-2"/>
    </source>
</evidence>
<name>A0AA95EWE2_9BACL</name>
<feature type="binding site" evidence="2">
    <location>
        <position position="81"/>
    </location>
    <ligand>
        <name>Cu cation</name>
        <dbReference type="ChEBI" id="CHEBI:23378"/>
    </ligand>
</feature>
<evidence type="ECO:0000256" key="1">
    <source>
        <dbReference type="ARBA" id="ARBA00010996"/>
    </source>
</evidence>
<organism evidence="4 5">
    <name type="scientific">Candidatus Cohnella colombiensis</name>
    <dbReference type="NCBI Taxonomy" id="3121368"/>
    <lineage>
        <taxon>Bacteria</taxon>
        <taxon>Bacillati</taxon>
        <taxon>Bacillota</taxon>
        <taxon>Bacilli</taxon>
        <taxon>Bacillales</taxon>
        <taxon>Paenibacillaceae</taxon>
        <taxon>Cohnella</taxon>
    </lineage>
</organism>
<protein>
    <submittedName>
        <fullName evidence="4">SCO family protein</fullName>
    </submittedName>
</protein>
<feature type="disulfide bond" description="Redox-active" evidence="3">
    <location>
        <begin position="81"/>
        <end position="85"/>
    </location>
</feature>
<dbReference type="InterPro" id="IPR003782">
    <property type="entry name" value="SCO1/SenC"/>
</dbReference>
<dbReference type="GO" id="GO:0046872">
    <property type="term" value="F:metal ion binding"/>
    <property type="evidence" value="ECO:0007669"/>
    <property type="project" value="UniProtKB-KW"/>
</dbReference>
<proteinExistence type="inferred from homology"/>
<accession>A0AA95EWE2</accession>
<dbReference type="CDD" id="cd02968">
    <property type="entry name" value="SCO"/>
    <property type="match status" value="1"/>
</dbReference>
<comment type="similarity">
    <text evidence="1">Belongs to the SCO1/2 family.</text>
</comment>
<dbReference type="Gene3D" id="3.40.30.10">
    <property type="entry name" value="Glutaredoxin"/>
    <property type="match status" value="1"/>
</dbReference>
<gene>
    <name evidence="4" type="ORF">P0Y55_00860</name>
</gene>
<feature type="binding site" evidence="2">
    <location>
        <position position="171"/>
    </location>
    <ligand>
        <name>Cu cation</name>
        <dbReference type="ChEBI" id="CHEBI:23378"/>
    </ligand>
</feature>
<evidence type="ECO:0000313" key="4">
    <source>
        <dbReference type="EMBL" id="WEK54658.1"/>
    </source>
</evidence>
<keyword evidence="2" id="KW-0186">Copper</keyword>
<keyword evidence="3" id="KW-1015">Disulfide bond</keyword>
<evidence type="ECO:0000313" key="5">
    <source>
        <dbReference type="Proteomes" id="UP001178662"/>
    </source>
</evidence>